<proteinExistence type="predicted"/>
<evidence type="ECO:0000313" key="3">
    <source>
        <dbReference type="Proteomes" id="UP001183202"/>
    </source>
</evidence>
<keyword evidence="3" id="KW-1185">Reference proteome</keyword>
<feature type="domain" description="Cyclic nucleotide-binding" evidence="1">
    <location>
        <begin position="1"/>
        <end position="79"/>
    </location>
</feature>
<evidence type="ECO:0000259" key="1">
    <source>
        <dbReference type="PROSITE" id="PS50042"/>
    </source>
</evidence>
<dbReference type="RefSeq" id="WP_311558494.1">
    <property type="nucleotide sequence ID" value="NZ_JAVREJ010000015.1"/>
</dbReference>
<dbReference type="InterPro" id="IPR018490">
    <property type="entry name" value="cNMP-bd_dom_sf"/>
</dbReference>
<dbReference type="Proteomes" id="UP001183202">
    <property type="component" value="Unassembled WGS sequence"/>
</dbReference>
<organism evidence="2 3">
    <name type="scientific">Pseudonocardia charpentierae</name>
    <dbReference type="NCBI Taxonomy" id="3075545"/>
    <lineage>
        <taxon>Bacteria</taxon>
        <taxon>Bacillati</taxon>
        <taxon>Actinomycetota</taxon>
        <taxon>Actinomycetes</taxon>
        <taxon>Pseudonocardiales</taxon>
        <taxon>Pseudonocardiaceae</taxon>
        <taxon>Pseudonocardia</taxon>
    </lineage>
</organism>
<dbReference type="InterPro" id="IPR014710">
    <property type="entry name" value="RmlC-like_jellyroll"/>
</dbReference>
<protein>
    <submittedName>
        <fullName evidence="2">Cyclic nucleotide-binding domain-containing protein</fullName>
    </submittedName>
</protein>
<sequence length="157" mass="17228">MLDWSAPLPEVHYPAGAVLIREGEVHGKLFVLLDGAVEISRTDTLLTVVDAPGAIFGQMSALLGSAATATVRALRDSRLRRSDDPQEFLDGNPLVARAVATTLARRLDTINGYLVDLRHQYGDRDNLGMVDTVLESLRHHQARTSEPGSERQREAPY</sequence>
<evidence type="ECO:0000313" key="2">
    <source>
        <dbReference type="EMBL" id="MDT0351949.1"/>
    </source>
</evidence>
<dbReference type="SMART" id="SM00100">
    <property type="entry name" value="cNMP"/>
    <property type="match status" value="1"/>
</dbReference>
<reference evidence="3" key="1">
    <citation type="submission" date="2023-07" db="EMBL/GenBank/DDBJ databases">
        <title>30 novel species of actinomycetes from the DSMZ collection.</title>
        <authorList>
            <person name="Nouioui I."/>
        </authorList>
    </citation>
    <scope>NUCLEOTIDE SEQUENCE [LARGE SCALE GENOMIC DNA]</scope>
    <source>
        <strain evidence="3">DSM 45834</strain>
    </source>
</reference>
<dbReference type="SUPFAM" id="SSF51206">
    <property type="entry name" value="cAMP-binding domain-like"/>
    <property type="match status" value="1"/>
</dbReference>
<dbReference type="InterPro" id="IPR000595">
    <property type="entry name" value="cNMP-bd_dom"/>
</dbReference>
<gene>
    <name evidence="2" type="ORF">RM445_20690</name>
</gene>
<comment type="caution">
    <text evidence="2">The sequence shown here is derived from an EMBL/GenBank/DDBJ whole genome shotgun (WGS) entry which is preliminary data.</text>
</comment>
<dbReference type="PROSITE" id="PS50042">
    <property type="entry name" value="CNMP_BINDING_3"/>
    <property type="match status" value="1"/>
</dbReference>
<dbReference type="CDD" id="cd00038">
    <property type="entry name" value="CAP_ED"/>
    <property type="match status" value="1"/>
</dbReference>
<dbReference type="Pfam" id="PF00027">
    <property type="entry name" value="cNMP_binding"/>
    <property type="match status" value="1"/>
</dbReference>
<accession>A0ABU2NDK6</accession>
<dbReference type="EMBL" id="JAVREJ010000015">
    <property type="protein sequence ID" value="MDT0351949.1"/>
    <property type="molecule type" value="Genomic_DNA"/>
</dbReference>
<name>A0ABU2NDK6_9PSEU</name>
<dbReference type="Gene3D" id="2.60.120.10">
    <property type="entry name" value="Jelly Rolls"/>
    <property type="match status" value="1"/>
</dbReference>